<dbReference type="EMBL" id="CP000852">
    <property type="protein sequence ID" value="ABW02632.1"/>
    <property type="molecule type" value="Genomic_DNA"/>
</dbReference>
<accession>A8MB03</accession>
<protein>
    <submittedName>
        <fullName evidence="5">Alcohol dehydrogenase GroES domain protein</fullName>
    </submittedName>
</protein>
<name>A8MB03_CALMQ</name>
<dbReference type="AlphaFoldDB" id="A8MB03"/>
<keyword evidence="6" id="KW-1185">Reference proteome</keyword>
<dbReference type="GO" id="GO:0043168">
    <property type="term" value="F:anion binding"/>
    <property type="evidence" value="ECO:0007669"/>
    <property type="project" value="UniProtKB-ARBA"/>
</dbReference>
<evidence type="ECO:0000256" key="1">
    <source>
        <dbReference type="ARBA" id="ARBA00022857"/>
    </source>
</evidence>
<proteinExistence type="predicted"/>
<keyword evidence="1" id="KW-0521">NADP</keyword>
<evidence type="ECO:0000256" key="2">
    <source>
        <dbReference type="ARBA" id="ARBA00023002"/>
    </source>
</evidence>
<feature type="domain" description="Alcohol dehydrogenase-like N-terminal" evidence="4">
    <location>
        <begin position="22"/>
        <end position="133"/>
    </location>
</feature>
<dbReference type="Gene3D" id="3.40.50.720">
    <property type="entry name" value="NAD(P)-binding Rossmann-like Domain"/>
    <property type="match status" value="1"/>
</dbReference>
<dbReference type="STRING" id="397948.Cmaq_1814"/>
<dbReference type="Proteomes" id="UP000001137">
    <property type="component" value="Chromosome"/>
</dbReference>
<dbReference type="GO" id="GO:0030554">
    <property type="term" value="F:adenyl nucleotide binding"/>
    <property type="evidence" value="ECO:0007669"/>
    <property type="project" value="UniProtKB-ARBA"/>
</dbReference>
<dbReference type="Pfam" id="PF08240">
    <property type="entry name" value="ADH_N"/>
    <property type="match status" value="1"/>
</dbReference>
<dbReference type="CDD" id="cd05188">
    <property type="entry name" value="MDR"/>
    <property type="match status" value="1"/>
</dbReference>
<dbReference type="InterPro" id="IPR013154">
    <property type="entry name" value="ADH-like_N"/>
</dbReference>
<dbReference type="HOGENOM" id="CLU_026673_11_0_2"/>
<dbReference type="SUPFAM" id="SSF50129">
    <property type="entry name" value="GroES-like"/>
    <property type="match status" value="1"/>
</dbReference>
<dbReference type="PANTHER" id="PTHR43401">
    <property type="entry name" value="L-THREONINE 3-DEHYDROGENASE"/>
    <property type="match status" value="1"/>
</dbReference>
<evidence type="ECO:0000256" key="3">
    <source>
        <dbReference type="ARBA" id="ARBA00023277"/>
    </source>
</evidence>
<dbReference type="SUPFAM" id="SSF51735">
    <property type="entry name" value="NAD(P)-binding Rossmann-fold domains"/>
    <property type="match status" value="1"/>
</dbReference>
<organism evidence="5 6">
    <name type="scientific">Caldivirga maquilingensis (strain ATCC 700844 / DSM 13496 / JCM 10307 / IC-167)</name>
    <dbReference type="NCBI Taxonomy" id="397948"/>
    <lineage>
        <taxon>Archaea</taxon>
        <taxon>Thermoproteota</taxon>
        <taxon>Thermoprotei</taxon>
        <taxon>Thermoproteales</taxon>
        <taxon>Thermoproteaceae</taxon>
        <taxon>Caldivirga</taxon>
    </lineage>
</organism>
<dbReference type="GO" id="GO:0051262">
    <property type="term" value="P:protein tetramerization"/>
    <property type="evidence" value="ECO:0007669"/>
    <property type="project" value="UniProtKB-ARBA"/>
</dbReference>
<evidence type="ECO:0000313" key="6">
    <source>
        <dbReference type="Proteomes" id="UP000001137"/>
    </source>
</evidence>
<dbReference type="GO" id="GO:0016616">
    <property type="term" value="F:oxidoreductase activity, acting on the CH-OH group of donors, NAD or NADP as acceptor"/>
    <property type="evidence" value="ECO:0007669"/>
    <property type="project" value="UniProtKB-ARBA"/>
</dbReference>
<keyword evidence="2" id="KW-0560">Oxidoreductase</keyword>
<dbReference type="InterPro" id="IPR036291">
    <property type="entry name" value="NAD(P)-bd_dom_sf"/>
</dbReference>
<gene>
    <name evidence="5" type="ordered locus">Cmaq_1814</name>
</gene>
<dbReference type="InterPro" id="IPR050129">
    <property type="entry name" value="Zn_alcohol_dh"/>
</dbReference>
<reference evidence="5 6" key="1">
    <citation type="submission" date="2007-10" db="EMBL/GenBank/DDBJ databases">
        <title>Complete sequence of Caldivirga maquilingensis IC-167.</title>
        <authorList>
            <consortium name="US DOE Joint Genome Institute"/>
            <person name="Copeland A."/>
            <person name="Lucas S."/>
            <person name="Lapidus A."/>
            <person name="Barry K."/>
            <person name="Glavina del Rio T."/>
            <person name="Dalin E."/>
            <person name="Tice H."/>
            <person name="Pitluck S."/>
            <person name="Saunders E."/>
            <person name="Brettin T."/>
            <person name="Bruce D."/>
            <person name="Detter J.C."/>
            <person name="Han C."/>
            <person name="Schmutz J."/>
            <person name="Larimer F."/>
            <person name="Land M."/>
            <person name="Hauser L."/>
            <person name="Kyrpides N."/>
            <person name="Ivanova N."/>
            <person name="Biddle J.F."/>
            <person name="Zhang Z."/>
            <person name="Fitz-Gibbon S.T."/>
            <person name="Lowe T.M."/>
            <person name="Saltikov C."/>
            <person name="House C.H."/>
            <person name="Richardson P."/>
        </authorList>
    </citation>
    <scope>NUCLEOTIDE SEQUENCE [LARGE SCALE GENOMIC DNA]</scope>
    <source>
        <strain evidence="6">ATCC 700844 / DSM 13496 / JCM 10307 / IC-167</strain>
    </source>
</reference>
<dbReference type="PANTHER" id="PTHR43401:SF2">
    <property type="entry name" value="L-THREONINE 3-DEHYDROGENASE"/>
    <property type="match status" value="1"/>
</dbReference>
<dbReference type="InterPro" id="IPR011032">
    <property type="entry name" value="GroES-like_sf"/>
</dbReference>
<dbReference type="Gene3D" id="3.90.180.10">
    <property type="entry name" value="Medium-chain alcohol dehydrogenases, catalytic domain"/>
    <property type="match status" value="1"/>
</dbReference>
<sequence>MWQYELDKDCVFHRKDIKEAPPRHVLIRPLLVGVCGTDKEICRGHREGIKYPLVIGHEIVAQVVNIAEEDGSNSLKINDRVVVFPNYWCDSCIDCKVGHFNTCKNKVSIGVNAPGALSEYMDVESKYLFKVPDSLSNYEAVLTEPLAVVIHAMKKIDPKPGDNILIIGGGALGHLTTMLLLHELRDKVNIFIKEINIKKVHILREVFGDLVHILSSIYDYPLEFPYLNGLKIVDTVGNNSSISDIMSISNILPSGIRSVILGLGQKNVNIDLYAVVRREIHIEGSIIYNPSDFINAIEILYNMHKEKYEYLYRMPIIEIPLIKINDYFRELINNDEVIKLIINPYGAELRRFKLGSVVEG</sequence>
<keyword evidence="3" id="KW-0119">Carbohydrate metabolism</keyword>
<evidence type="ECO:0000259" key="4">
    <source>
        <dbReference type="Pfam" id="PF08240"/>
    </source>
</evidence>
<dbReference type="eggNOG" id="arCOG01459">
    <property type="taxonomic scope" value="Archaea"/>
</dbReference>
<evidence type="ECO:0000313" key="5">
    <source>
        <dbReference type="EMBL" id="ABW02632.1"/>
    </source>
</evidence>
<dbReference type="KEGG" id="cma:Cmaq_1814"/>